<name>A0A6H1U3T3_9CYAN</name>
<dbReference type="EMBL" id="CP051167">
    <property type="protein sequence ID" value="QIZ72810.1"/>
    <property type="molecule type" value="Genomic_DNA"/>
</dbReference>
<protein>
    <recommendedName>
        <fullName evidence="4">Lipoprotein</fullName>
    </recommendedName>
</protein>
<proteinExistence type="predicted"/>
<organism evidence="2 3">
    <name type="scientific">Oxynema aestuarii AP17</name>
    <dbReference type="NCBI Taxonomy" id="2064643"/>
    <lineage>
        <taxon>Bacteria</taxon>
        <taxon>Bacillati</taxon>
        <taxon>Cyanobacteriota</taxon>
        <taxon>Cyanophyceae</taxon>
        <taxon>Oscillatoriophycideae</taxon>
        <taxon>Oscillatoriales</taxon>
        <taxon>Oscillatoriaceae</taxon>
        <taxon>Oxynema</taxon>
        <taxon>Oxynema aestuarii</taxon>
    </lineage>
</organism>
<dbReference type="RefSeq" id="WP_168570957.1">
    <property type="nucleotide sequence ID" value="NZ_CP051167.1"/>
</dbReference>
<evidence type="ECO:0000256" key="1">
    <source>
        <dbReference type="SAM" id="SignalP"/>
    </source>
</evidence>
<evidence type="ECO:0008006" key="4">
    <source>
        <dbReference type="Google" id="ProtNLM"/>
    </source>
</evidence>
<keyword evidence="3" id="KW-1185">Reference proteome</keyword>
<evidence type="ECO:0000313" key="3">
    <source>
        <dbReference type="Proteomes" id="UP000500857"/>
    </source>
</evidence>
<dbReference type="AlphaFoldDB" id="A0A6H1U3T3"/>
<evidence type="ECO:0000313" key="2">
    <source>
        <dbReference type="EMBL" id="QIZ72810.1"/>
    </source>
</evidence>
<feature type="signal peptide" evidence="1">
    <location>
        <begin position="1"/>
        <end position="23"/>
    </location>
</feature>
<reference evidence="2 3" key="1">
    <citation type="submission" date="2020-04" db="EMBL/GenBank/DDBJ databases">
        <authorList>
            <person name="Basu S."/>
            <person name="Maruthanayagam V."/>
            <person name="Chakraborty S."/>
            <person name="Pramanik A."/>
            <person name="Mukherjee J."/>
            <person name="Brink B."/>
        </authorList>
    </citation>
    <scope>NUCLEOTIDE SEQUENCE [LARGE SCALE GENOMIC DNA]</scope>
    <source>
        <strain evidence="2 3">AP17</strain>
    </source>
</reference>
<gene>
    <name evidence="2" type="ORF">HCG48_21240</name>
</gene>
<feature type="chain" id="PRO_5026078811" description="Lipoprotein" evidence="1">
    <location>
        <begin position="24"/>
        <end position="288"/>
    </location>
</feature>
<accession>A0A6H1U3T3</accession>
<dbReference type="Proteomes" id="UP000500857">
    <property type="component" value="Chromosome"/>
</dbReference>
<sequence length="288" mass="33077">MIEKICWKSIALLGAIAVVTPLAACTFPGQAENDRYIHLSSSEGKNSDRHVDLKTLTKLSDNTFQYTIVVGSNRRELESEAIVNCSDLRRVELKQARFYNENGQVDRTEQRDRKITVRPNDPNQVYYEANRAVCERVGDSIALPPLEDIAYETYYNSRFNYAVKYPRDLLVPQGEAQNGDGQSFISENNEIVMSVYGTHHSLYGSLDGWYREATRGSDRREVTYKTRRDNWFVVSGYDDGFVFYQKVVEEREEGGVFKVLELRYRRSLQSQFDPVVAEIANSFTSNPQ</sequence>
<dbReference type="KEGG" id="oxy:HCG48_21240"/>
<keyword evidence="1" id="KW-0732">Signal</keyword>